<dbReference type="InterPro" id="IPR016181">
    <property type="entry name" value="Acyl_CoA_acyltransferase"/>
</dbReference>
<comment type="caution">
    <text evidence="5">The sequence shown here is derived from an EMBL/GenBank/DDBJ whole genome shotgun (WGS) entry which is preliminary data.</text>
</comment>
<accession>A0A3M9XMM7</accession>
<comment type="similarity">
    <text evidence="3">Belongs to the acetyltransferase family. RimJ subfamily.</text>
</comment>
<evidence type="ECO:0000313" key="6">
    <source>
        <dbReference type="Proteomes" id="UP000268623"/>
    </source>
</evidence>
<reference evidence="5 6" key="1">
    <citation type="submission" date="2018-08" db="EMBL/GenBank/DDBJ databases">
        <title>Genome sequence of Methylocystis hirsuta CSC1, a methanotroph able to accumulate PHAs.</title>
        <authorList>
            <person name="Bordel S."/>
            <person name="Rodriguez E."/>
            <person name="Gancedo J."/>
            <person name="Munoz R."/>
        </authorList>
    </citation>
    <scope>NUCLEOTIDE SEQUENCE [LARGE SCALE GENOMIC DNA]</scope>
    <source>
        <strain evidence="5 6">CSC1</strain>
    </source>
</reference>
<dbReference type="RefSeq" id="WP_123175223.1">
    <property type="nucleotide sequence ID" value="NZ_QWDD01000001.1"/>
</dbReference>
<dbReference type="InterPro" id="IPR051531">
    <property type="entry name" value="N-acetyltransferase"/>
</dbReference>
<evidence type="ECO:0000256" key="2">
    <source>
        <dbReference type="ARBA" id="ARBA00023315"/>
    </source>
</evidence>
<evidence type="ECO:0000256" key="3">
    <source>
        <dbReference type="ARBA" id="ARBA00038502"/>
    </source>
</evidence>
<proteinExistence type="inferred from homology"/>
<sequence>MAIFSVIGRRDLPIRGDGLYLRASEMRDYIEWAELREKSRSFLTPWEPLWPIDDLTRASFRYRVRRHAEEMARDEAYSFFIFREEDDALMGGLSFGHVRRGVSQAATLGYWMGEPYAGKGHMTRAVRAACAYAFEKRGFHRIEAACLPTNEPSKRLLERVGFKQEGYARSYLNINGQWRDHLLYALLETDPQPINPPSAA</sequence>
<protein>
    <submittedName>
        <fullName evidence="5">N-acetyltransferase</fullName>
    </submittedName>
</protein>
<keyword evidence="6" id="KW-1185">Reference proteome</keyword>
<gene>
    <name evidence="5" type="ORF">D1O30_06220</name>
</gene>
<evidence type="ECO:0000259" key="4">
    <source>
        <dbReference type="PROSITE" id="PS51186"/>
    </source>
</evidence>
<evidence type="ECO:0000256" key="1">
    <source>
        <dbReference type="ARBA" id="ARBA00022679"/>
    </source>
</evidence>
<dbReference type="PANTHER" id="PTHR43792">
    <property type="entry name" value="GNAT FAMILY, PUTATIVE (AFU_ORTHOLOGUE AFUA_3G00765)-RELATED-RELATED"/>
    <property type="match status" value="1"/>
</dbReference>
<evidence type="ECO:0000313" key="5">
    <source>
        <dbReference type="EMBL" id="RNJ49251.1"/>
    </source>
</evidence>
<dbReference type="Gene3D" id="3.40.630.30">
    <property type="match status" value="1"/>
</dbReference>
<dbReference type="OrthoDB" id="9801669at2"/>
<organism evidence="5 6">
    <name type="scientific">Methylocystis hirsuta</name>
    <dbReference type="NCBI Taxonomy" id="369798"/>
    <lineage>
        <taxon>Bacteria</taxon>
        <taxon>Pseudomonadati</taxon>
        <taxon>Pseudomonadota</taxon>
        <taxon>Alphaproteobacteria</taxon>
        <taxon>Hyphomicrobiales</taxon>
        <taxon>Methylocystaceae</taxon>
        <taxon>Methylocystis</taxon>
    </lineage>
</organism>
<dbReference type="GO" id="GO:0005737">
    <property type="term" value="C:cytoplasm"/>
    <property type="evidence" value="ECO:0007669"/>
    <property type="project" value="TreeGrafter"/>
</dbReference>
<keyword evidence="2" id="KW-0012">Acyltransferase</keyword>
<dbReference type="EMBL" id="QWDD01000001">
    <property type="protein sequence ID" value="RNJ49251.1"/>
    <property type="molecule type" value="Genomic_DNA"/>
</dbReference>
<dbReference type="SUPFAM" id="SSF55729">
    <property type="entry name" value="Acyl-CoA N-acyltransferases (Nat)"/>
    <property type="match status" value="1"/>
</dbReference>
<dbReference type="Proteomes" id="UP000268623">
    <property type="component" value="Unassembled WGS sequence"/>
</dbReference>
<dbReference type="InterPro" id="IPR000182">
    <property type="entry name" value="GNAT_dom"/>
</dbReference>
<dbReference type="PROSITE" id="PS51186">
    <property type="entry name" value="GNAT"/>
    <property type="match status" value="1"/>
</dbReference>
<feature type="domain" description="N-acetyltransferase" evidence="4">
    <location>
        <begin position="33"/>
        <end position="189"/>
    </location>
</feature>
<dbReference type="GO" id="GO:0008999">
    <property type="term" value="F:protein-N-terminal-alanine acetyltransferase activity"/>
    <property type="evidence" value="ECO:0007669"/>
    <property type="project" value="TreeGrafter"/>
</dbReference>
<keyword evidence="1 5" id="KW-0808">Transferase</keyword>
<dbReference type="AlphaFoldDB" id="A0A3M9XMM7"/>
<name>A0A3M9XMM7_9HYPH</name>
<dbReference type="Pfam" id="PF13302">
    <property type="entry name" value="Acetyltransf_3"/>
    <property type="match status" value="1"/>
</dbReference>
<dbReference type="PANTHER" id="PTHR43792:SF8">
    <property type="entry name" value="[RIBOSOMAL PROTEIN US5]-ALANINE N-ACETYLTRANSFERASE"/>
    <property type="match status" value="1"/>
</dbReference>